<comment type="caution">
    <text evidence="1">The sequence shown here is derived from an EMBL/GenBank/DDBJ whole genome shotgun (WGS) entry which is preliminary data.</text>
</comment>
<dbReference type="AlphaFoldDB" id="A0AAW9PSF4"/>
<dbReference type="Proteomes" id="UP001333818">
    <property type="component" value="Unassembled WGS sequence"/>
</dbReference>
<evidence type="ECO:0000313" key="1">
    <source>
        <dbReference type="EMBL" id="MEE3715232.1"/>
    </source>
</evidence>
<gene>
    <name evidence="1" type="ORF">V2H45_00575</name>
</gene>
<dbReference type="EMBL" id="JAZBJZ010000002">
    <property type="protein sequence ID" value="MEE3715232.1"/>
    <property type="molecule type" value="Genomic_DNA"/>
</dbReference>
<evidence type="ECO:0000313" key="2">
    <source>
        <dbReference type="Proteomes" id="UP001333818"/>
    </source>
</evidence>
<accession>A0AAW9PSF4</accession>
<sequence length="221" mass="22838">MRFGSKISTTVGTQGITGIGGGGGNITINAGFILGVKGENSDIFASAFNTGANGGIISITTNGIYGLDFRPNLTSFSDITTYSQFGLNGTVNINTPGLDPSRGLTNLPVNLADPSKQVSQSCAIGGKLANRDNRFTISGKGGLPKSPTDELSSIHPLVELADLVPSSTNSIAGVEEKQEVKQEVPKRIVEANTLMRDSQGVLHLVAASNPLSPAIPQLSCP</sequence>
<protein>
    <submittedName>
        <fullName evidence="1">S-layer family protein</fullName>
    </submittedName>
</protein>
<name>A0AAW9PSF4_9CYAN</name>
<keyword evidence="2" id="KW-1185">Reference proteome</keyword>
<proteinExistence type="predicted"/>
<organism evidence="1 2">
    <name type="scientific">Tumidithrix elongata BACA0141</name>
    <dbReference type="NCBI Taxonomy" id="2716417"/>
    <lineage>
        <taxon>Bacteria</taxon>
        <taxon>Bacillati</taxon>
        <taxon>Cyanobacteriota</taxon>
        <taxon>Cyanophyceae</taxon>
        <taxon>Pseudanabaenales</taxon>
        <taxon>Pseudanabaenaceae</taxon>
        <taxon>Tumidithrix</taxon>
        <taxon>Tumidithrix elongata</taxon>
    </lineage>
</organism>
<reference evidence="1" key="1">
    <citation type="submission" date="2024-01" db="EMBL/GenBank/DDBJ databases">
        <title>Bank of Algae and Cyanobacteria of the Azores (BACA) strain genomes.</title>
        <authorList>
            <person name="Luz R."/>
            <person name="Cordeiro R."/>
            <person name="Fonseca A."/>
            <person name="Goncalves V."/>
        </authorList>
    </citation>
    <scope>NUCLEOTIDE SEQUENCE</scope>
    <source>
        <strain evidence="1">BACA0141</strain>
    </source>
</reference>
<dbReference type="RefSeq" id="WP_330481655.1">
    <property type="nucleotide sequence ID" value="NZ_JAZBJZ010000002.1"/>
</dbReference>